<sequence>MVGRAAAGPARPGRVRDGRMTGPRVVVHDRGHDLSGVVRDGEAWAAAARRTAASLHADPVPVDLSGEVKQFLIDHDNRVTVRAMGRGDLPDLTRWRQSEHLRRWWASDGEPTAERIEATYGPRIDGMSPTRMWVAEINGRSVGFVQDYRIGDYPDYAVLGPDPDAIGVDYALCEEWSGRGFGAQVLWAWMVRTRRRLPAATTYFAAPDHRNAASLRMLAKAGFTEGLWFDEPQEDGSVETVVGCSLDVARVLG</sequence>
<proteinExistence type="predicted"/>
<gene>
    <name evidence="3" type="ORF">ACFPKY_21625</name>
</gene>
<feature type="domain" description="N-acetyltransferase" evidence="2">
    <location>
        <begin position="79"/>
        <end position="247"/>
    </location>
</feature>
<dbReference type="PROSITE" id="PS51186">
    <property type="entry name" value="GNAT"/>
    <property type="match status" value="1"/>
</dbReference>
<organism evidence="3 4">
    <name type="scientific">Nocardioides caricicola</name>
    <dbReference type="NCBI Taxonomy" id="634770"/>
    <lineage>
        <taxon>Bacteria</taxon>
        <taxon>Bacillati</taxon>
        <taxon>Actinomycetota</taxon>
        <taxon>Actinomycetes</taxon>
        <taxon>Propionibacteriales</taxon>
        <taxon>Nocardioidaceae</taxon>
        <taxon>Nocardioides</taxon>
    </lineage>
</organism>
<evidence type="ECO:0000313" key="3">
    <source>
        <dbReference type="EMBL" id="MFC5495720.1"/>
    </source>
</evidence>
<dbReference type="InterPro" id="IPR000182">
    <property type="entry name" value="GNAT_dom"/>
</dbReference>
<accession>A0ABW0N5G9</accession>
<name>A0ABW0N5G9_9ACTN</name>
<dbReference type="InterPro" id="IPR016181">
    <property type="entry name" value="Acyl_CoA_acyltransferase"/>
</dbReference>
<reference evidence="4" key="1">
    <citation type="journal article" date="2019" name="Int. J. Syst. Evol. Microbiol.">
        <title>The Global Catalogue of Microorganisms (GCM) 10K type strain sequencing project: providing services to taxonomists for standard genome sequencing and annotation.</title>
        <authorList>
            <consortium name="The Broad Institute Genomics Platform"/>
            <consortium name="The Broad Institute Genome Sequencing Center for Infectious Disease"/>
            <person name="Wu L."/>
            <person name="Ma J."/>
        </authorList>
    </citation>
    <scope>NUCLEOTIDE SEQUENCE [LARGE SCALE GENOMIC DNA]</scope>
    <source>
        <strain evidence="4">KACC 13778</strain>
    </source>
</reference>
<evidence type="ECO:0000313" key="4">
    <source>
        <dbReference type="Proteomes" id="UP001595956"/>
    </source>
</evidence>
<dbReference type="EMBL" id="JBHSMD010000011">
    <property type="protein sequence ID" value="MFC5495720.1"/>
    <property type="molecule type" value="Genomic_DNA"/>
</dbReference>
<protein>
    <submittedName>
        <fullName evidence="3">GNAT family N-acetyltransferase</fullName>
        <ecNumber evidence="3">2.3.1.-</ecNumber>
    </submittedName>
</protein>
<evidence type="ECO:0000256" key="1">
    <source>
        <dbReference type="SAM" id="MobiDB-lite"/>
    </source>
</evidence>
<feature type="region of interest" description="Disordered" evidence="1">
    <location>
        <begin position="1"/>
        <end position="21"/>
    </location>
</feature>
<dbReference type="GO" id="GO:0016746">
    <property type="term" value="F:acyltransferase activity"/>
    <property type="evidence" value="ECO:0007669"/>
    <property type="project" value="UniProtKB-KW"/>
</dbReference>
<comment type="caution">
    <text evidence="3">The sequence shown here is derived from an EMBL/GenBank/DDBJ whole genome shotgun (WGS) entry which is preliminary data.</text>
</comment>
<keyword evidence="3" id="KW-0012">Acyltransferase</keyword>
<evidence type="ECO:0000259" key="2">
    <source>
        <dbReference type="PROSITE" id="PS51186"/>
    </source>
</evidence>
<dbReference type="SUPFAM" id="SSF55729">
    <property type="entry name" value="Acyl-CoA N-acyltransferases (Nat)"/>
    <property type="match status" value="1"/>
</dbReference>
<feature type="compositionally biased region" description="Low complexity" evidence="1">
    <location>
        <begin position="1"/>
        <end position="12"/>
    </location>
</feature>
<dbReference type="Proteomes" id="UP001595956">
    <property type="component" value="Unassembled WGS sequence"/>
</dbReference>
<dbReference type="Pfam" id="PF13523">
    <property type="entry name" value="Acetyltransf_8"/>
    <property type="match status" value="1"/>
</dbReference>
<dbReference type="Gene3D" id="3.40.630.30">
    <property type="match status" value="1"/>
</dbReference>
<dbReference type="EC" id="2.3.1.-" evidence="3"/>
<keyword evidence="3" id="KW-0808">Transferase</keyword>
<keyword evidence="4" id="KW-1185">Reference proteome</keyword>